<organism evidence="2 3">
    <name type="scientific">Symbiodinium microadriaticum</name>
    <name type="common">Dinoflagellate</name>
    <name type="synonym">Zooxanthella microadriatica</name>
    <dbReference type="NCBI Taxonomy" id="2951"/>
    <lineage>
        <taxon>Eukaryota</taxon>
        <taxon>Sar</taxon>
        <taxon>Alveolata</taxon>
        <taxon>Dinophyceae</taxon>
        <taxon>Suessiales</taxon>
        <taxon>Symbiodiniaceae</taxon>
        <taxon>Symbiodinium</taxon>
    </lineage>
</organism>
<dbReference type="AlphaFoldDB" id="A0A1Q9F165"/>
<proteinExistence type="predicted"/>
<evidence type="ECO:0000313" key="3">
    <source>
        <dbReference type="Proteomes" id="UP000186817"/>
    </source>
</evidence>
<feature type="region of interest" description="Disordered" evidence="1">
    <location>
        <begin position="322"/>
        <end position="345"/>
    </location>
</feature>
<comment type="caution">
    <text evidence="2">The sequence shown here is derived from an EMBL/GenBank/DDBJ whole genome shotgun (WGS) entry which is preliminary data.</text>
</comment>
<keyword evidence="3" id="KW-1185">Reference proteome</keyword>
<feature type="region of interest" description="Disordered" evidence="1">
    <location>
        <begin position="41"/>
        <end position="60"/>
    </location>
</feature>
<dbReference type="EMBL" id="LSRX01000029">
    <property type="protein sequence ID" value="OLQ13391.1"/>
    <property type="molecule type" value="Genomic_DNA"/>
</dbReference>
<dbReference type="OrthoDB" id="409070at2759"/>
<sequence>MGRGKGLTLKLASPSYPELPRSQCCHIVAFSVDTGGHWGSEPAALRPARTSASRQSSAHDAVHSAVHAAVASRSSLLRLTARAAVASATGEPAVHEDVGHMGDVIESDPLEASFGMGLAQFEEALALIARKKHLAADALRRAVALAGSGISINSVKEAVNDPPDGDPPATEPVDDGGACHLKEETNSWPSNQVTWDGDLVFPEGKDIHWNSASRAMSFWDMLQGDPGCKIVLEQLLATRCFELYLEEMRGLTITSRSGIINITGERLQLKGATSGLNWPKISFKKISLPGSARTPAMGFMATSIAFGPSLSDQCMTKPPELVAEEQEPTPCNFSRMTFRKPAMPDLPEEEPLMDEMTGMMQKPADHPLIEDEDDFEALITFPGGEFARATSISKDSTASTVDTVGSSMDSASWHRDLPPGTIIPPDRRLHERHLRKMNRFLQDVELAPRTFTGIVKSKRKGSQ</sequence>
<name>A0A1Q9F165_SYMMI</name>
<gene>
    <name evidence="2" type="ORF">AK812_SmicGene2582</name>
</gene>
<protein>
    <submittedName>
        <fullName evidence="2">Uncharacterized protein</fullName>
    </submittedName>
</protein>
<evidence type="ECO:0000313" key="2">
    <source>
        <dbReference type="EMBL" id="OLQ13391.1"/>
    </source>
</evidence>
<dbReference type="Proteomes" id="UP000186817">
    <property type="component" value="Unassembled WGS sequence"/>
</dbReference>
<accession>A0A1Q9F165</accession>
<evidence type="ECO:0000256" key="1">
    <source>
        <dbReference type="SAM" id="MobiDB-lite"/>
    </source>
</evidence>
<reference evidence="2 3" key="1">
    <citation type="submission" date="2016-02" db="EMBL/GenBank/DDBJ databases">
        <title>Genome analysis of coral dinoflagellate symbionts highlights evolutionary adaptations to a symbiotic lifestyle.</title>
        <authorList>
            <person name="Aranda M."/>
            <person name="Li Y."/>
            <person name="Liew Y.J."/>
            <person name="Baumgarten S."/>
            <person name="Simakov O."/>
            <person name="Wilson M."/>
            <person name="Piel J."/>
            <person name="Ashoor H."/>
            <person name="Bougouffa S."/>
            <person name="Bajic V.B."/>
            <person name="Ryu T."/>
            <person name="Ravasi T."/>
            <person name="Bayer T."/>
            <person name="Micklem G."/>
            <person name="Kim H."/>
            <person name="Bhak J."/>
            <person name="Lajeunesse T.C."/>
            <person name="Voolstra C.R."/>
        </authorList>
    </citation>
    <scope>NUCLEOTIDE SEQUENCE [LARGE SCALE GENOMIC DNA]</scope>
    <source>
        <strain evidence="2 3">CCMP2467</strain>
    </source>
</reference>